<dbReference type="GO" id="GO:0006396">
    <property type="term" value="P:RNA processing"/>
    <property type="evidence" value="ECO:0007669"/>
    <property type="project" value="InterPro"/>
</dbReference>
<dbReference type="EMBL" id="CAJPDQ010000025">
    <property type="protein sequence ID" value="CAF9926506.1"/>
    <property type="molecule type" value="Genomic_DNA"/>
</dbReference>
<evidence type="ECO:0000256" key="1">
    <source>
        <dbReference type="SAM" id="MobiDB-lite"/>
    </source>
</evidence>
<evidence type="ECO:0008006" key="4">
    <source>
        <dbReference type="Google" id="ProtNLM"/>
    </source>
</evidence>
<dbReference type="OrthoDB" id="67027at2759"/>
<feature type="region of interest" description="Disordered" evidence="1">
    <location>
        <begin position="278"/>
        <end position="297"/>
    </location>
</feature>
<proteinExistence type="predicted"/>
<dbReference type="GO" id="GO:0004525">
    <property type="term" value="F:ribonuclease III activity"/>
    <property type="evidence" value="ECO:0007669"/>
    <property type="project" value="InterPro"/>
</dbReference>
<accession>A0A8H3FKY3</accession>
<dbReference type="Gene3D" id="1.10.1520.10">
    <property type="entry name" value="Ribonuclease III domain"/>
    <property type="match status" value="1"/>
</dbReference>
<dbReference type="InterPro" id="IPR036389">
    <property type="entry name" value="RNase_III_sf"/>
</dbReference>
<organism evidence="2 3">
    <name type="scientific">Gomphillus americanus</name>
    <dbReference type="NCBI Taxonomy" id="1940652"/>
    <lineage>
        <taxon>Eukaryota</taxon>
        <taxon>Fungi</taxon>
        <taxon>Dikarya</taxon>
        <taxon>Ascomycota</taxon>
        <taxon>Pezizomycotina</taxon>
        <taxon>Lecanoromycetes</taxon>
        <taxon>OSLEUM clade</taxon>
        <taxon>Ostropomycetidae</taxon>
        <taxon>Ostropales</taxon>
        <taxon>Graphidaceae</taxon>
        <taxon>Gomphilloideae</taxon>
        <taxon>Gomphillus</taxon>
    </lineage>
</organism>
<feature type="compositionally biased region" description="Basic and acidic residues" evidence="1">
    <location>
        <begin position="282"/>
        <end position="297"/>
    </location>
</feature>
<keyword evidence="3" id="KW-1185">Reference proteome</keyword>
<gene>
    <name evidence="2" type="ORF">GOMPHAMPRED_004155</name>
</gene>
<comment type="caution">
    <text evidence="2">The sequence shown here is derived from an EMBL/GenBank/DDBJ whole genome shotgun (WGS) entry which is preliminary data.</text>
</comment>
<name>A0A8H3FKY3_9LECA</name>
<dbReference type="Proteomes" id="UP000664169">
    <property type="component" value="Unassembled WGS sequence"/>
</dbReference>
<reference evidence="2" key="1">
    <citation type="submission" date="2021-03" db="EMBL/GenBank/DDBJ databases">
        <authorList>
            <person name="Tagirdzhanova G."/>
        </authorList>
    </citation>
    <scope>NUCLEOTIDE SEQUENCE</scope>
</reference>
<evidence type="ECO:0000313" key="2">
    <source>
        <dbReference type="EMBL" id="CAF9926506.1"/>
    </source>
</evidence>
<evidence type="ECO:0000313" key="3">
    <source>
        <dbReference type="Proteomes" id="UP000664169"/>
    </source>
</evidence>
<protein>
    <recommendedName>
        <fullName evidence="4">RNase III domain-containing protein</fullName>
    </recommendedName>
</protein>
<dbReference type="AlphaFoldDB" id="A0A8H3FKY3"/>
<dbReference type="SUPFAM" id="SSF69065">
    <property type="entry name" value="RNase III domain-like"/>
    <property type="match status" value="1"/>
</dbReference>
<sequence>MIFTLEGQLEQIQKILQYTFVNINYLRAALWDQETGPHSIPGCLRHGRDSLAAIGESTVRTAFLLESQSSSPDRLAQQLRIPELSAIGYCHGFDRMVDLSRCRDGGDIMLATIVKAVLGAVFVDSSQNMSAIKHVMEALGLFLGSVKDPISHQQKLLLRMHQIEASQRTSRTASPDCFNGPDCGCGCLWLDQYSSAGWYTPTRDGARTSSATTTSHVPRSLSTKKRLLPKVSEHSTDRLKNWIDQVENDVKRDSWTSAESSLCGEHVVADFASALDLSSQHDLPRSHPGFGREDSDT</sequence>